<dbReference type="Pfam" id="PF00528">
    <property type="entry name" value="BPD_transp_1"/>
    <property type="match status" value="1"/>
</dbReference>
<dbReference type="EMBL" id="JBHSON010000041">
    <property type="protein sequence ID" value="MFC5749286.1"/>
    <property type="molecule type" value="Genomic_DNA"/>
</dbReference>
<dbReference type="SUPFAM" id="SSF161098">
    <property type="entry name" value="MetI-like"/>
    <property type="match status" value="1"/>
</dbReference>
<evidence type="ECO:0000256" key="4">
    <source>
        <dbReference type="ARBA" id="ARBA00022692"/>
    </source>
</evidence>
<dbReference type="RefSeq" id="WP_378285005.1">
    <property type="nucleotide sequence ID" value="NZ_JBHSON010000041.1"/>
</dbReference>
<reference evidence="11" key="1">
    <citation type="journal article" date="2019" name="Int. J. Syst. Evol. Microbiol.">
        <title>The Global Catalogue of Microorganisms (GCM) 10K type strain sequencing project: providing services to taxonomists for standard genome sequencing and annotation.</title>
        <authorList>
            <consortium name="The Broad Institute Genomics Platform"/>
            <consortium name="The Broad Institute Genome Sequencing Center for Infectious Disease"/>
            <person name="Wu L."/>
            <person name="Ma J."/>
        </authorList>
    </citation>
    <scope>NUCLEOTIDE SEQUENCE [LARGE SCALE GENOMIC DNA]</scope>
    <source>
        <strain evidence="11">KCTC 42087</strain>
    </source>
</reference>
<feature type="transmembrane region" description="Helical" evidence="7">
    <location>
        <begin position="45"/>
        <end position="66"/>
    </location>
</feature>
<keyword evidence="11" id="KW-1185">Reference proteome</keyword>
<keyword evidence="6 7" id="KW-0472">Membrane</keyword>
<accession>A0ABW1A439</accession>
<keyword evidence="5 7" id="KW-1133">Transmembrane helix</keyword>
<evidence type="ECO:0000256" key="8">
    <source>
        <dbReference type="SAM" id="MobiDB-lite"/>
    </source>
</evidence>
<feature type="transmembrane region" description="Helical" evidence="7">
    <location>
        <begin position="145"/>
        <end position="166"/>
    </location>
</feature>
<comment type="subcellular location">
    <subcellularLocation>
        <location evidence="1 7">Cell membrane</location>
        <topology evidence="1 7">Multi-pass membrane protein</topology>
    </subcellularLocation>
</comment>
<feature type="domain" description="ABC transmembrane type-1" evidence="9">
    <location>
        <begin position="110"/>
        <end position="299"/>
    </location>
</feature>
<evidence type="ECO:0000256" key="5">
    <source>
        <dbReference type="ARBA" id="ARBA00022989"/>
    </source>
</evidence>
<dbReference type="PANTHER" id="PTHR43386:SF25">
    <property type="entry name" value="PEPTIDE ABC TRANSPORTER PERMEASE PROTEIN"/>
    <property type="match status" value="1"/>
</dbReference>
<dbReference type="InterPro" id="IPR000515">
    <property type="entry name" value="MetI-like"/>
</dbReference>
<dbReference type="CDD" id="cd06261">
    <property type="entry name" value="TM_PBP2"/>
    <property type="match status" value="1"/>
</dbReference>
<feature type="transmembrane region" description="Helical" evidence="7">
    <location>
        <begin position="231"/>
        <end position="256"/>
    </location>
</feature>
<feature type="transmembrane region" description="Helical" evidence="7">
    <location>
        <begin position="276"/>
        <end position="296"/>
    </location>
</feature>
<keyword evidence="3" id="KW-1003">Cell membrane</keyword>
<gene>
    <name evidence="10" type="ORF">ACFPZN_27010</name>
</gene>
<name>A0ABW1A439_9ACTN</name>
<organism evidence="10 11">
    <name type="scientific">Actinomadura rugatobispora</name>
    <dbReference type="NCBI Taxonomy" id="1994"/>
    <lineage>
        <taxon>Bacteria</taxon>
        <taxon>Bacillati</taxon>
        <taxon>Actinomycetota</taxon>
        <taxon>Actinomycetes</taxon>
        <taxon>Streptosporangiales</taxon>
        <taxon>Thermomonosporaceae</taxon>
        <taxon>Actinomadura</taxon>
    </lineage>
</organism>
<evidence type="ECO:0000313" key="11">
    <source>
        <dbReference type="Proteomes" id="UP001596074"/>
    </source>
</evidence>
<dbReference type="PANTHER" id="PTHR43386">
    <property type="entry name" value="OLIGOPEPTIDE TRANSPORT SYSTEM PERMEASE PROTEIN APPC"/>
    <property type="match status" value="1"/>
</dbReference>
<dbReference type="Gene3D" id="1.10.3720.10">
    <property type="entry name" value="MetI-like"/>
    <property type="match status" value="1"/>
</dbReference>
<keyword evidence="4 7" id="KW-0812">Transmembrane</keyword>
<keyword evidence="2 7" id="KW-0813">Transport</keyword>
<dbReference type="InterPro" id="IPR050366">
    <property type="entry name" value="BP-dependent_transpt_permease"/>
</dbReference>
<dbReference type="InterPro" id="IPR035906">
    <property type="entry name" value="MetI-like_sf"/>
</dbReference>
<dbReference type="Proteomes" id="UP001596074">
    <property type="component" value="Unassembled WGS sequence"/>
</dbReference>
<evidence type="ECO:0000313" key="10">
    <source>
        <dbReference type="EMBL" id="MFC5749286.1"/>
    </source>
</evidence>
<feature type="transmembrane region" description="Helical" evidence="7">
    <location>
        <begin position="114"/>
        <end position="138"/>
    </location>
</feature>
<sequence>MSERTLAEAPTGQQTADVKPGRTVAREGSASWLRRARARGLLSQLLQPSLVLAVLVLVTVCLWALFPALFSPHDPYARDMTAKLAQPSLDHPFGTDSLGRDLLSRFVHGSRTTLVAALLALAIGFAVSAVIGLLAGYLGGVIDEIVGRLIDIFLAVPGLLISLMLVTGIGFGTVNIAVAVGVGSIATFTRVLRAEVLRVRESDFVTSAVHSGVRWPTVLRRHVLPHAAGPMIALAALEFGTALLSISALSFLGFGAPPPTPEWGSLVSDGRTYLAYAWWLTTLPGLAIVLVVVSANRVSKFVERVR</sequence>
<feature type="region of interest" description="Disordered" evidence="8">
    <location>
        <begin position="1"/>
        <end position="21"/>
    </location>
</feature>
<protein>
    <submittedName>
        <fullName evidence="10">ABC transporter permease</fullName>
    </submittedName>
</protein>
<proteinExistence type="inferred from homology"/>
<comment type="similarity">
    <text evidence="7">Belongs to the binding-protein-dependent transport system permease family.</text>
</comment>
<comment type="caution">
    <text evidence="10">The sequence shown here is derived from an EMBL/GenBank/DDBJ whole genome shotgun (WGS) entry which is preliminary data.</text>
</comment>
<evidence type="ECO:0000256" key="3">
    <source>
        <dbReference type="ARBA" id="ARBA00022475"/>
    </source>
</evidence>
<evidence type="ECO:0000256" key="2">
    <source>
        <dbReference type="ARBA" id="ARBA00022448"/>
    </source>
</evidence>
<dbReference type="PROSITE" id="PS50928">
    <property type="entry name" value="ABC_TM1"/>
    <property type="match status" value="1"/>
</dbReference>
<evidence type="ECO:0000256" key="7">
    <source>
        <dbReference type="RuleBase" id="RU363032"/>
    </source>
</evidence>
<evidence type="ECO:0000259" key="9">
    <source>
        <dbReference type="PROSITE" id="PS50928"/>
    </source>
</evidence>
<evidence type="ECO:0000256" key="1">
    <source>
        <dbReference type="ARBA" id="ARBA00004651"/>
    </source>
</evidence>
<evidence type="ECO:0000256" key="6">
    <source>
        <dbReference type="ARBA" id="ARBA00023136"/>
    </source>
</evidence>